<dbReference type="Proteomes" id="UP000315017">
    <property type="component" value="Chromosome"/>
</dbReference>
<gene>
    <name evidence="1" type="ORF">ETAA8_49150</name>
</gene>
<dbReference type="EMBL" id="CP036274">
    <property type="protein sequence ID" value="QDU29800.1"/>
    <property type="molecule type" value="Genomic_DNA"/>
</dbReference>
<sequence length="88" mass="9596">MTEPDSAARLRSRFVQFLSQVAAGDIDVRAWNEFVVTRYVQTDLESARQQLARAAILGGQCSARTVNSKMQQLAQELLGDLASAPAAE</sequence>
<dbReference type="AlphaFoldDB" id="A0A517YHT4"/>
<evidence type="ECO:0000313" key="2">
    <source>
        <dbReference type="Proteomes" id="UP000315017"/>
    </source>
</evidence>
<proteinExistence type="predicted"/>
<dbReference type="KEGG" id="aagg:ETAA8_49150"/>
<dbReference type="RefSeq" id="WP_145094190.1">
    <property type="nucleotide sequence ID" value="NZ_CP036274.1"/>
</dbReference>
<protein>
    <submittedName>
        <fullName evidence="1">Uncharacterized protein</fullName>
    </submittedName>
</protein>
<name>A0A517YHT4_9BACT</name>
<reference evidence="1 2" key="1">
    <citation type="submission" date="2019-02" db="EMBL/GenBank/DDBJ databases">
        <title>Deep-cultivation of Planctomycetes and their phenomic and genomic characterization uncovers novel biology.</title>
        <authorList>
            <person name="Wiegand S."/>
            <person name="Jogler M."/>
            <person name="Boedeker C."/>
            <person name="Pinto D."/>
            <person name="Vollmers J."/>
            <person name="Rivas-Marin E."/>
            <person name="Kohn T."/>
            <person name="Peeters S.H."/>
            <person name="Heuer A."/>
            <person name="Rast P."/>
            <person name="Oberbeckmann S."/>
            <person name="Bunk B."/>
            <person name="Jeske O."/>
            <person name="Meyerdierks A."/>
            <person name="Storesund J.E."/>
            <person name="Kallscheuer N."/>
            <person name="Luecker S."/>
            <person name="Lage O.M."/>
            <person name="Pohl T."/>
            <person name="Merkel B.J."/>
            <person name="Hornburger P."/>
            <person name="Mueller R.-W."/>
            <person name="Bruemmer F."/>
            <person name="Labrenz M."/>
            <person name="Spormann A.M."/>
            <person name="Op den Camp H."/>
            <person name="Overmann J."/>
            <person name="Amann R."/>
            <person name="Jetten M.S.M."/>
            <person name="Mascher T."/>
            <person name="Medema M.H."/>
            <person name="Devos D.P."/>
            <person name="Kaster A.-K."/>
            <person name="Ovreas L."/>
            <person name="Rohde M."/>
            <person name="Galperin M.Y."/>
            <person name="Jogler C."/>
        </authorList>
    </citation>
    <scope>NUCLEOTIDE SEQUENCE [LARGE SCALE GENOMIC DNA]</scope>
    <source>
        <strain evidence="1 2">ETA_A8</strain>
    </source>
</reference>
<organism evidence="1 2">
    <name type="scientific">Anatilimnocola aggregata</name>
    <dbReference type="NCBI Taxonomy" id="2528021"/>
    <lineage>
        <taxon>Bacteria</taxon>
        <taxon>Pseudomonadati</taxon>
        <taxon>Planctomycetota</taxon>
        <taxon>Planctomycetia</taxon>
        <taxon>Pirellulales</taxon>
        <taxon>Pirellulaceae</taxon>
        <taxon>Anatilimnocola</taxon>
    </lineage>
</organism>
<accession>A0A517YHT4</accession>
<keyword evidence="2" id="KW-1185">Reference proteome</keyword>
<evidence type="ECO:0000313" key="1">
    <source>
        <dbReference type="EMBL" id="QDU29800.1"/>
    </source>
</evidence>